<keyword evidence="1" id="KW-0472">Membrane</keyword>
<feature type="domain" description="DUF4126" evidence="2">
    <location>
        <begin position="7"/>
        <end position="178"/>
    </location>
</feature>
<dbReference type="AlphaFoldDB" id="A0A3N1Y1N4"/>
<keyword evidence="4" id="KW-1185">Reference proteome</keyword>
<keyword evidence="1" id="KW-0812">Transmembrane</keyword>
<name>A0A3N1Y1N4_9GAMM</name>
<feature type="transmembrane region" description="Helical" evidence="1">
    <location>
        <begin position="43"/>
        <end position="61"/>
    </location>
</feature>
<reference evidence="3 4" key="1">
    <citation type="submission" date="2018-11" db="EMBL/GenBank/DDBJ databases">
        <title>Genomic Encyclopedia of Type Strains, Phase IV (KMG-IV): sequencing the most valuable type-strain genomes for metagenomic binning, comparative biology and taxonomic classification.</title>
        <authorList>
            <person name="Goeker M."/>
        </authorList>
    </citation>
    <scope>NUCLEOTIDE SEQUENCE [LARGE SCALE GENOMIC DNA]</scope>
    <source>
        <strain evidence="3 4">DSM 100275</strain>
    </source>
</reference>
<comment type="caution">
    <text evidence="3">The sequence shown here is derived from an EMBL/GenBank/DDBJ whole genome shotgun (WGS) entry which is preliminary data.</text>
</comment>
<evidence type="ECO:0000313" key="3">
    <source>
        <dbReference type="EMBL" id="ROR32441.1"/>
    </source>
</evidence>
<dbReference type="RefSeq" id="WP_123401382.1">
    <property type="nucleotide sequence ID" value="NZ_RJVI01000002.1"/>
</dbReference>
<feature type="transmembrane region" description="Helical" evidence="1">
    <location>
        <begin position="6"/>
        <end position="31"/>
    </location>
</feature>
<protein>
    <submittedName>
        <fullName evidence="3">Uncharacterized protein DUF4126</fullName>
    </submittedName>
</protein>
<evidence type="ECO:0000313" key="4">
    <source>
        <dbReference type="Proteomes" id="UP000276634"/>
    </source>
</evidence>
<proteinExistence type="predicted"/>
<gene>
    <name evidence="3" type="ORF">EDC57_1642</name>
</gene>
<organism evidence="3 4">
    <name type="scientific">Inmirania thermothiophila</name>
    <dbReference type="NCBI Taxonomy" id="1750597"/>
    <lineage>
        <taxon>Bacteria</taxon>
        <taxon>Pseudomonadati</taxon>
        <taxon>Pseudomonadota</taxon>
        <taxon>Gammaproteobacteria</taxon>
        <taxon>Chromatiales</taxon>
        <taxon>Ectothiorhodospiraceae</taxon>
        <taxon>Inmirania</taxon>
    </lineage>
</organism>
<dbReference type="Proteomes" id="UP000276634">
    <property type="component" value="Unassembled WGS sequence"/>
</dbReference>
<keyword evidence="1" id="KW-1133">Transmembrane helix</keyword>
<dbReference type="Pfam" id="PF13548">
    <property type="entry name" value="DUF4126"/>
    <property type="match status" value="1"/>
</dbReference>
<dbReference type="OrthoDB" id="181455at2"/>
<evidence type="ECO:0000256" key="1">
    <source>
        <dbReference type="SAM" id="Phobius"/>
    </source>
</evidence>
<evidence type="ECO:0000259" key="2">
    <source>
        <dbReference type="Pfam" id="PF13548"/>
    </source>
</evidence>
<accession>A0A3N1Y1N4</accession>
<feature type="transmembrane region" description="Helical" evidence="1">
    <location>
        <begin position="160"/>
        <end position="177"/>
    </location>
</feature>
<dbReference type="EMBL" id="RJVI01000002">
    <property type="protein sequence ID" value="ROR32441.1"/>
    <property type="molecule type" value="Genomic_DNA"/>
</dbReference>
<sequence>MEAVDAIALGMGAAWASGINLYAAVFMLGLLQRMGHIVLPPDLAFVADPLVMGAAGLLYLAEFFADKTPGVDTGWDALHAFVRIPGGAILAAGALGELSPAAELAGYLLGGGLAAGSYTLKAGGRVLINTSPEPFTNWAASIAEDVAVIAGLWTALRHPWLFLGLLVLFLVVLAWLLPRLWRGIRALAARIGRRGGGGGRRAEEG</sequence>
<dbReference type="InterPro" id="IPR025196">
    <property type="entry name" value="DUF4126"/>
</dbReference>